<dbReference type="Proteomes" id="UP000014760">
    <property type="component" value="Unassembled WGS sequence"/>
</dbReference>
<comment type="similarity">
    <text evidence="2">Belongs to the sulfatase family.</text>
</comment>
<name>R7V9Z2_CAPTE</name>
<proteinExistence type="inferred from homology"/>
<evidence type="ECO:0000259" key="5">
    <source>
        <dbReference type="Pfam" id="PF00884"/>
    </source>
</evidence>
<dbReference type="EMBL" id="AMQN01018062">
    <property type="status" value="NOT_ANNOTATED_CDS"/>
    <property type="molecule type" value="Genomic_DNA"/>
</dbReference>
<evidence type="ECO:0000313" key="6">
    <source>
        <dbReference type="EMBL" id="ELU15332.1"/>
    </source>
</evidence>
<dbReference type="PANTHER" id="PTHR45953:SF1">
    <property type="entry name" value="IDURONATE 2-SULFATASE"/>
    <property type="match status" value="1"/>
</dbReference>
<evidence type="ECO:0000256" key="1">
    <source>
        <dbReference type="ARBA" id="ARBA00001913"/>
    </source>
</evidence>
<dbReference type="EnsemblMetazoa" id="CapteT203120">
    <property type="protein sequence ID" value="CapteP203120"/>
    <property type="gene ID" value="CapteG203120"/>
</dbReference>
<protein>
    <recommendedName>
        <fullName evidence="5">Sulfatase N-terminal domain-containing protein</fullName>
    </recommendedName>
</protein>
<dbReference type="EMBL" id="KB293838">
    <property type="protein sequence ID" value="ELU15332.1"/>
    <property type="molecule type" value="Genomic_DNA"/>
</dbReference>
<evidence type="ECO:0000313" key="7">
    <source>
        <dbReference type="EnsemblMetazoa" id="CapteP203120"/>
    </source>
</evidence>
<evidence type="ECO:0000313" key="8">
    <source>
        <dbReference type="Proteomes" id="UP000014760"/>
    </source>
</evidence>
<dbReference type="InterPro" id="IPR000917">
    <property type="entry name" value="Sulfatase_N"/>
</dbReference>
<reference evidence="8" key="1">
    <citation type="submission" date="2012-12" db="EMBL/GenBank/DDBJ databases">
        <authorList>
            <person name="Hellsten U."/>
            <person name="Grimwood J."/>
            <person name="Chapman J.A."/>
            <person name="Shapiro H."/>
            <person name="Aerts A."/>
            <person name="Otillar R.P."/>
            <person name="Terry A.Y."/>
            <person name="Boore J.L."/>
            <person name="Simakov O."/>
            <person name="Marletaz F."/>
            <person name="Cho S.-J."/>
            <person name="Edsinger-Gonzales E."/>
            <person name="Havlak P."/>
            <person name="Kuo D.-H."/>
            <person name="Larsson T."/>
            <person name="Lv J."/>
            <person name="Arendt D."/>
            <person name="Savage R."/>
            <person name="Osoegawa K."/>
            <person name="de Jong P."/>
            <person name="Lindberg D.R."/>
            <person name="Seaver E.C."/>
            <person name="Weisblat D.A."/>
            <person name="Putnam N.H."/>
            <person name="Grigoriev I.V."/>
            <person name="Rokhsar D.S."/>
        </authorList>
    </citation>
    <scope>NUCLEOTIDE SEQUENCE</scope>
    <source>
        <strain evidence="8">I ESC-2004</strain>
    </source>
</reference>
<keyword evidence="8" id="KW-1185">Reference proteome</keyword>
<evidence type="ECO:0000256" key="2">
    <source>
        <dbReference type="ARBA" id="ARBA00008779"/>
    </source>
</evidence>
<evidence type="ECO:0000256" key="3">
    <source>
        <dbReference type="ARBA" id="ARBA00022723"/>
    </source>
</evidence>
<reference evidence="7" key="3">
    <citation type="submission" date="2015-06" db="UniProtKB">
        <authorList>
            <consortium name="EnsemblMetazoa"/>
        </authorList>
    </citation>
    <scope>IDENTIFICATION</scope>
</reference>
<dbReference type="STRING" id="283909.R7V9Z2"/>
<keyword evidence="4" id="KW-0378">Hydrolase</keyword>
<organism evidence="6">
    <name type="scientific">Capitella teleta</name>
    <name type="common">Polychaete worm</name>
    <dbReference type="NCBI Taxonomy" id="283909"/>
    <lineage>
        <taxon>Eukaryota</taxon>
        <taxon>Metazoa</taxon>
        <taxon>Spiralia</taxon>
        <taxon>Lophotrochozoa</taxon>
        <taxon>Annelida</taxon>
        <taxon>Polychaeta</taxon>
        <taxon>Sedentaria</taxon>
        <taxon>Scolecida</taxon>
        <taxon>Capitellidae</taxon>
        <taxon>Capitella</taxon>
    </lineage>
</organism>
<gene>
    <name evidence="6" type="ORF">CAPTEDRAFT_203120</name>
</gene>
<feature type="domain" description="Sulfatase N-terminal" evidence="5">
    <location>
        <begin position="93"/>
        <end position="171"/>
    </location>
</feature>
<dbReference type="GO" id="GO:0005737">
    <property type="term" value="C:cytoplasm"/>
    <property type="evidence" value="ECO:0007669"/>
    <property type="project" value="TreeGrafter"/>
</dbReference>
<keyword evidence="3" id="KW-0479">Metal-binding</keyword>
<dbReference type="GO" id="GO:0008484">
    <property type="term" value="F:sulfuric ester hydrolase activity"/>
    <property type="evidence" value="ECO:0007669"/>
    <property type="project" value="TreeGrafter"/>
</dbReference>
<dbReference type="PANTHER" id="PTHR45953">
    <property type="entry name" value="IDURONATE 2-SULFATASE"/>
    <property type="match status" value="1"/>
</dbReference>
<accession>R7V9Z2</accession>
<dbReference type="SUPFAM" id="SSF53649">
    <property type="entry name" value="Alkaline phosphatase-like"/>
    <property type="match status" value="1"/>
</dbReference>
<dbReference type="GO" id="GO:0046872">
    <property type="term" value="F:metal ion binding"/>
    <property type="evidence" value="ECO:0007669"/>
    <property type="project" value="UniProtKB-KW"/>
</dbReference>
<evidence type="ECO:0000256" key="4">
    <source>
        <dbReference type="ARBA" id="ARBA00022801"/>
    </source>
</evidence>
<dbReference type="HOGENOM" id="CLU_1001994_0_0_1"/>
<sequence length="278" mass="31940">MEINAMIDAFQNRVISYITLRWNMTNGARGELQSERNAMATRTRILLLGYSLCSVRLGGLQPSQQQLMASRSTTREGNLEEHRRDCDAETGEEIMKKLESSGFKKHTIIVFAADHGIHLGENEFWEKFTNFEVSARISLIFKIPGLTKPHSKSRNFVELVDIFPTLIEAAQLPPAPMCPRDSNGWAFCTEGVGLLPLLTCQQNIPWKNRVFWQGRWECDNAKYIAYTVRTDDYRYTENIERTHGAPKHWPSQVFCVRAVSQCRRPRGKLQRLSTQELC</sequence>
<reference evidence="6 8" key="2">
    <citation type="journal article" date="2013" name="Nature">
        <title>Insights into bilaterian evolution from three spiralian genomes.</title>
        <authorList>
            <person name="Simakov O."/>
            <person name="Marletaz F."/>
            <person name="Cho S.J."/>
            <person name="Edsinger-Gonzales E."/>
            <person name="Havlak P."/>
            <person name="Hellsten U."/>
            <person name="Kuo D.H."/>
            <person name="Larsson T."/>
            <person name="Lv J."/>
            <person name="Arendt D."/>
            <person name="Savage R."/>
            <person name="Osoegawa K."/>
            <person name="de Jong P."/>
            <person name="Grimwood J."/>
            <person name="Chapman J.A."/>
            <person name="Shapiro H."/>
            <person name="Aerts A."/>
            <person name="Otillar R.P."/>
            <person name="Terry A.Y."/>
            <person name="Boore J.L."/>
            <person name="Grigoriev I.V."/>
            <person name="Lindberg D.R."/>
            <person name="Seaver E.C."/>
            <person name="Weisblat D.A."/>
            <person name="Putnam N.H."/>
            <person name="Rokhsar D.S."/>
        </authorList>
    </citation>
    <scope>NUCLEOTIDE SEQUENCE</scope>
    <source>
        <strain evidence="6 8">I ESC-2004</strain>
    </source>
</reference>
<dbReference type="InterPro" id="IPR017850">
    <property type="entry name" value="Alkaline_phosphatase_core_sf"/>
</dbReference>
<dbReference type="Pfam" id="PF00884">
    <property type="entry name" value="Sulfatase"/>
    <property type="match status" value="1"/>
</dbReference>
<comment type="cofactor">
    <cofactor evidence="1">
        <name>Ca(2+)</name>
        <dbReference type="ChEBI" id="CHEBI:29108"/>
    </cofactor>
</comment>
<dbReference type="AlphaFoldDB" id="R7V9Z2"/>
<dbReference type="OrthoDB" id="1886626at2759"/>
<dbReference type="Gene3D" id="3.40.720.10">
    <property type="entry name" value="Alkaline Phosphatase, subunit A"/>
    <property type="match status" value="1"/>
</dbReference>